<protein>
    <submittedName>
        <fullName evidence="1">Uncharacterized protein</fullName>
    </submittedName>
</protein>
<proteinExistence type="predicted"/>
<accession>A0A3P1CBH4</accession>
<sequence>MENQQLSQWGIIELDCKSISEIDGGKWAEDLGYICGELVGHATNAVEILNQTLKGFVEGLLFSKATGR</sequence>
<reference evidence="1 2" key="1">
    <citation type="submission" date="2018-11" db="EMBL/GenBank/DDBJ databases">
        <authorList>
            <person name="Zhou Z."/>
            <person name="Wang G."/>
        </authorList>
    </citation>
    <scope>NUCLEOTIDE SEQUENCE [LARGE SCALE GENOMIC DNA]</scope>
    <source>
        <strain evidence="1 2">KCTC42998</strain>
    </source>
</reference>
<dbReference type="AlphaFoldDB" id="A0A3P1CBH4"/>
<dbReference type="Proteomes" id="UP000274271">
    <property type="component" value="Unassembled WGS sequence"/>
</dbReference>
<organism evidence="1 2">
    <name type="scientific">Larkinella knui</name>
    <dbReference type="NCBI Taxonomy" id="2025310"/>
    <lineage>
        <taxon>Bacteria</taxon>
        <taxon>Pseudomonadati</taxon>
        <taxon>Bacteroidota</taxon>
        <taxon>Cytophagia</taxon>
        <taxon>Cytophagales</taxon>
        <taxon>Spirosomataceae</taxon>
        <taxon>Larkinella</taxon>
    </lineage>
</organism>
<dbReference type="EMBL" id="RQJP01000006">
    <property type="protein sequence ID" value="RRB10612.1"/>
    <property type="molecule type" value="Genomic_DNA"/>
</dbReference>
<gene>
    <name evidence="1" type="ORF">EHT87_25955</name>
</gene>
<comment type="caution">
    <text evidence="1">The sequence shown here is derived from an EMBL/GenBank/DDBJ whole genome shotgun (WGS) entry which is preliminary data.</text>
</comment>
<name>A0A3P1CBH4_9BACT</name>
<dbReference type="OrthoDB" id="963448at2"/>
<evidence type="ECO:0000313" key="1">
    <source>
        <dbReference type="EMBL" id="RRB10612.1"/>
    </source>
</evidence>
<evidence type="ECO:0000313" key="2">
    <source>
        <dbReference type="Proteomes" id="UP000274271"/>
    </source>
</evidence>
<keyword evidence="2" id="KW-1185">Reference proteome</keyword>
<dbReference type="RefSeq" id="WP_124909724.1">
    <property type="nucleotide sequence ID" value="NZ_RQJP01000006.1"/>
</dbReference>